<evidence type="ECO:0000256" key="3">
    <source>
        <dbReference type="ARBA" id="ARBA00023274"/>
    </source>
</evidence>
<keyword evidence="3" id="KW-0687">Ribonucleoprotein</keyword>
<evidence type="ECO:0000256" key="4">
    <source>
        <dbReference type="ARBA" id="ARBA00035401"/>
    </source>
</evidence>
<dbReference type="GO" id="GO:0006412">
    <property type="term" value="P:translation"/>
    <property type="evidence" value="ECO:0007669"/>
    <property type="project" value="InterPro"/>
</dbReference>
<dbReference type="InterPro" id="IPR023591">
    <property type="entry name" value="Ribosomal_uS2_flav_dom_sf"/>
</dbReference>
<keyword evidence="6" id="KW-1185">Reference proteome</keyword>
<evidence type="ECO:0000256" key="2">
    <source>
        <dbReference type="ARBA" id="ARBA00022980"/>
    </source>
</evidence>
<dbReference type="Gene3D" id="3.40.50.10490">
    <property type="entry name" value="Glucose-6-phosphate isomerase like protein, domain 1"/>
    <property type="match status" value="1"/>
</dbReference>
<protein>
    <recommendedName>
        <fullName evidence="4">40S ribosomal protein SA</fullName>
    </recommendedName>
</protein>
<reference evidence="6" key="2">
    <citation type="journal article" date="2013" name="Nat. Commun.">
        <title>Genome of the Chinese tree shrew.</title>
        <authorList>
            <person name="Fan Y."/>
            <person name="Huang Z.Y."/>
            <person name="Cao C.C."/>
            <person name="Chen C.S."/>
            <person name="Chen Y.X."/>
            <person name="Fan D.D."/>
            <person name="He J."/>
            <person name="Hou H.L."/>
            <person name="Hu L."/>
            <person name="Hu X.T."/>
            <person name="Jiang X.T."/>
            <person name="Lai R."/>
            <person name="Lang Y.S."/>
            <person name="Liang B."/>
            <person name="Liao S.G."/>
            <person name="Mu D."/>
            <person name="Ma Y.Y."/>
            <person name="Niu Y.Y."/>
            <person name="Sun X.Q."/>
            <person name="Xia J.Q."/>
            <person name="Xiao J."/>
            <person name="Xiong Z.Q."/>
            <person name="Xu L."/>
            <person name="Yang L."/>
            <person name="Zhang Y."/>
            <person name="Zhao W."/>
            <person name="Zhao X.D."/>
            <person name="Zheng Y.T."/>
            <person name="Zhou J.M."/>
            <person name="Zhu Y.B."/>
            <person name="Zhang G.J."/>
            <person name="Wang J."/>
            <person name="Yao Y.G."/>
        </authorList>
    </citation>
    <scope>NUCLEOTIDE SEQUENCE [LARGE SCALE GENOMIC DNA]</scope>
</reference>
<dbReference type="PANTHER" id="PTHR11489">
    <property type="entry name" value="40S RIBOSOMAL PROTEIN SA"/>
    <property type="match status" value="1"/>
</dbReference>
<keyword evidence="2 5" id="KW-0689">Ribosomal protein</keyword>
<evidence type="ECO:0000313" key="5">
    <source>
        <dbReference type="EMBL" id="ELW72717.1"/>
    </source>
</evidence>
<sequence>MSGTLDVLLMKEDVLKYHVAGTPLGSTNLDFQMEQYIYQRKSDGTYIINLKRTWEKLLLAAHAILAIENSANVSVISSRDTGQKAVLKFAAATGVTPIAGRFTPGTFTSQIQAVFQEPHLLGGKPTSVGSHTTSLSQRSLMLIHLPLLCARQILLCAVWTLPSHATTEELSQWVCCSGCWSGKFCGCMTPSPVNTHGRSCLISTSTEILKRLKRRNRPQLKRL</sequence>
<dbReference type="Proteomes" id="UP000011518">
    <property type="component" value="Unassembled WGS sequence"/>
</dbReference>
<dbReference type="SUPFAM" id="SSF52313">
    <property type="entry name" value="Ribosomal protein S2"/>
    <property type="match status" value="1"/>
</dbReference>
<dbReference type="EMBL" id="KB320395">
    <property type="protein sequence ID" value="ELW72717.1"/>
    <property type="molecule type" value="Genomic_DNA"/>
</dbReference>
<proteinExistence type="inferred from homology"/>
<reference evidence="6" key="1">
    <citation type="submission" date="2012-07" db="EMBL/GenBank/DDBJ databases">
        <title>Genome of the Chinese tree shrew, a rising model animal genetically related to primates.</title>
        <authorList>
            <person name="Zhang G."/>
            <person name="Fan Y."/>
            <person name="Yao Y."/>
            <person name="Huang Z."/>
        </authorList>
    </citation>
    <scope>NUCLEOTIDE SEQUENCE [LARGE SCALE GENOMIC DNA]</scope>
</reference>
<dbReference type="Pfam" id="PF00318">
    <property type="entry name" value="Ribosomal_S2"/>
    <property type="match status" value="1"/>
</dbReference>
<dbReference type="PRINTS" id="PR00395">
    <property type="entry name" value="RIBOSOMALS2"/>
</dbReference>
<evidence type="ECO:0000256" key="1">
    <source>
        <dbReference type="ARBA" id="ARBA00006242"/>
    </source>
</evidence>
<organism evidence="5 6">
    <name type="scientific">Tupaia chinensis</name>
    <name type="common">Chinese tree shrew</name>
    <name type="synonym">Tupaia belangeri chinensis</name>
    <dbReference type="NCBI Taxonomy" id="246437"/>
    <lineage>
        <taxon>Eukaryota</taxon>
        <taxon>Metazoa</taxon>
        <taxon>Chordata</taxon>
        <taxon>Craniata</taxon>
        <taxon>Vertebrata</taxon>
        <taxon>Euteleostomi</taxon>
        <taxon>Mammalia</taxon>
        <taxon>Eutheria</taxon>
        <taxon>Euarchontoglires</taxon>
        <taxon>Scandentia</taxon>
        <taxon>Tupaiidae</taxon>
        <taxon>Tupaia</taxon>
    </lineage>
</organism>
<dbReference type="GO" id="GO:0015935">
    <property type="term" value="C:small ribosomal subunit"/>
    <property type="evidence" value="ECO:0007669"/>
    <property type="project" value="InterPro"/>
</dbReference>
<dbReference type="STRING" id="246437.L9LFR9"/>
<dbReference type="InParanoid" id="L9LFR9"/>
<dbReference type="InterPro" id="IPR005707">
    <property type="entry name" value="Ribosomal_uS2_euk/arc"/>
</dbReference>
<dbReference type="GO" id="GO:0003735">
    <property type="term" value="F:structural constituent of ribosome"/>
    <property type="evidence" value="ECO:0007669"/>
    <property type="project" value="InterPro"/>
</dbReference>
<evidence type="ECO:0000313" key="6">
    <source>
        <dbReference type="Proteomes" id="UP000011518"/>
    </source>
</evidence>
<accession>L9LFR9</accession>
<comment type="similarity">
    <text evidence="1">Belongs to the universal ribosomal protein uS2 family.</text>
</comment>
<dbReference type="AlphaFoldDB" id="L9LFR9"/>
<gene>
    <name evidence="5" type="ORF">TREES_T100001382</name>
</gene>
<name>L9LFR9_TUPCH</name>
<dbReference type="InterPro" id="IPR001865">
    <property type="entry name" value="Ribosomal_uS2"/>
</dbReference>